<sequence>MSTKSIMGKANIAVLLILFGVIAIVVNNIKPAEADLHGEAEALSGQDYEEIKALYSRYNQGSDFRDTDLFLSAFSEDAIMTREGGDIVGMDGLKADRARRYQGETGDVGRRHLNGSYLISATAEGAESRAYYILMDVTARPPSIVGSGYYEDKFVKTDAGWKIKHRTLYRDTLD</sequence>
<comment type="caution">
    <text evidence="2">The sequence shown here is derived from an EMBL/GenBank/DDBJ whole genome shotgun (WGS) entry which is preliminary data.</text>
</comment>
<evidence type="ECO:0000259" key="1">
    <source>
        <dbReference type="Pfam" id="PF13577"/>
    </source>
</evidence>
<dbReference type="InterPro" id="IPR032710">
    <property type="entry name" value="NTF2-like_dom_sf"/>
</dbReference>
<evidence type="ECO:0000313" key="2">
    <source>
        <dbReference type="EMBL" id="PDH32757.1"/>
    </source>
</evidence>
<organism evidence="2 3">
    <name type="scientific">OM182 bacterium MED-G28</name>
    <dbReference type="NCBI Taxonomy" id="1986256"/>
    <lineage>
        <taxon>Bacteria</taxon>
        <taxon>Pseudomonadati</taxon>
        <taxon>Pseudomonadota</taxon>
        <taxon>Gammaproteobacteria</taxon>
        <taxon>OMG group</taxon>
        <taxon>OM182 clade</taxon>
    </lineage>
</organism>
<dbReference type="InterPro" id="IPR037401">
    <property type="entry name" value="SnoaL-like"/>
</dbReference>
<dbReference type="EMBL" id="NTJZ01000013">
    <property type="protein sequence ID" value="PDH32757.1"/>
    <property type="molecule type" value="Genomic_DNA"/>
</dbReference>
<accession>A0A2A5W8Z9</accession>
<dbReference type="Gene3D" id="3.10.450.50">
    <property type="match status" value="1"/>
</dbReference>
<gene>
    <name evidence="2" type="ORF">CNF02_10870</name>
</gene>
<evidence type="ECO:0000313" key="3">
    <source>
        <dbReference type="Proteomes" id="UP000219329"/>
    </source>
</evidence>
<feature type="domain" description="SnoaL-like" evidence="1">
    <location>
        <begin position="46"/>
        <end position="167"/>
    </location>
</feature>
<reference evidence="2 3" key="1">
    <citation type="submission" date="2017-08" db="EMBL/GenBank/DDBJ databases">
        <title>Fine stratification of microbial communities through a metagenomic profile of the photic zone.</title>
        <authorList>
            <person name="Haro-Moreno J.M."/>
            <person name="Lopez-Perez M."/>
            <person name="De La Torre J."/>
            <person name="Picazo A."/>
            <person name="Camacho A."/>
            <person name="Rodriguez-Valera F."/>
        </authorList>
    </citation>
    <scope>NUCLEOTIDE SEQUENCE [LARGE SCALE GENOMIC DNA]</scope>
    <source>
        <strain evidence="2">MED-G28</strain>
    </source>
</reference>
<name>A0A2A5W8Z9_9GAMM</name>
<protein>
    <recommendedName>
        <fullName evidence="1">SnoaL-like domain-containing protein</fullName>
    </recommendedName>
</protein>
<dbReference type="SUPFAM" id="SSF54427">
    <property type="entry name" value="NTF2-like"/>
    <property type="match status" value="1"/>
</dbReference>
<dbReference type="Proteomes" id="UP000219329">
    <property type="component" value="Unassembled WGS sequence"/>
</dbReference>
<proteinExistence type="predicted"/>
<dbReference type="AlphaFoldDB" id="A0A2A5W8Z9"/>
<dbReference type="CDD" id="cd00531">
    <property type="entry name" value="NTF2_like"/>
    <property type="match status" value="1"/>
</dbReference>
<dbReference type="Pfam" id="PF13577">
    <property type="entry name" value="SnoaL_4"/>
    <property type="match status" value="1"/>
</dbReference>